<evidence type="ECO:0008006" key="3">
    <source>
        <dbReference type="Google" id="ProtNLM"/>
    </source>
</evidence>
<dbReference type="Pfam" id="PF03318">
    <property type="entry name" value="ETX_MTX2"/>
    <property type="match status" value="1"/>
</dbReference>
<dbReference type="Gene3D" id="2.170.15.10">
    <property type="entry name" value="Proaerolysin, chain A, domain 3"/>
    <property type="match status" value="1"/>
</dbReference>
<comment type="caution">
    <text evidence="1">The sequence shown here is derived from an EMBL/GenBank/DDBJ whole genome shotgun (WGS) entry which is preliminary data.</text>
</comment>
<dbReference type="AlphaFoldDB" id="A0ABD6S7S7"/>
<evidence type="ECO:0000313" key="1">
    <source>
        <dbReference type="EMBL" id="PER41441.1"/>
    </source>
</evidence>
<accession>A0ABD6S7S7</accession>
<dbReference type="SUPFAM" id="SSF56973">
    <property type="entry name" value="Aerolisin/ETX pore-forming domain"/>
    <property type="match status" value="1"/>
</dbReference>
<dbReference type="EMBL" id="NTYF01000209">
    <property type="protein sequence ID" value="PER41441.1"/>
    <property type="molecule type" value="Genomic_DNA"/>
</dbReference>
<proteinExistence type="predicted"/>
<protein>
    <recommendedName>
        <fullName evidence="3">Toxin ETX/toxin MTX2</fullName>
    </recommendedName>
</protein>
<organism evidence="1 2">
    <name type="scientific">Bacillus thuringiensis</name>
    <dbReference type="NCBI Taxonomy" id="1428"/>
    <lineage>
        <taxon>Bacteria</taxon>
        <taxon>Bacillati</taxon>
        <taxon>Bacillota</taxon>
        <taxon>Bacilli</taxon>
        <taxon>Bacillales</taxon>
        <taxon>Bacillaceae</taxon>
        <taxon>Bacillus</taxon>
        <taxon>Bacillus cereus group</taxon>
    </lineage>
</organism>
<dbReference type="InterPro" id="IPR004991">
    <property type="entry name" value="Aerolysin-like"/>
</dbReference>
<dbReference type="CDD" id="cd20223">
    <property type="entry name" value="PFM_epsilon-toxin-like"/>
    <property type="match status" value="1"/>
</dbReference>
<dbReference type="Proteomes" id="UP000219897">
    <property type="component" value="Unassembled WGS sequence"/>
</dbReference>
<reference evidence="1 2" key="1">
    <citation type="submission" date="2017-09" db="EMBL/GenBank/DDBJ databases">
        <title>Large-scale bioinformatics analysis of Bacillus genomes uncovers conserved roles of natural products in bacterial physiology.</title>
        <authorList>
            <consortium name="Agbiome Team Llc"/>
            <person name="Bleich R.M."/>
            <person name="Kirk G.J."/>
            <person name="Santa Maria K.C."/>
            <person name="Allen S.E."/>
            <person name="Farag S."/>
            <person name="Shank E.A."/>
            <person name="Bowers A."/>
        </authorList>
    </citation>
    <scope>NUCLEOTIDE SEQUENCE [LARGE SCALE GENOMIC DNA]</scope>
    <source>
        <strain evidence="1 2">AFS005140</strain>
    </source>
</reference>
<name>A0ABD6S7S7_BACTU</name>
<evidence type="ECO:0000313" key="2">
    <source>
        <dbReference type="Proteomes" id="UP000219897"/>
    </source>
</evidence>
<sequence length="305" mass="33819">MERRLLFMAIFDLDAYLVALAKKYYPDIFSQFISRVDTSFLAVKNAESYGFEIKNSKPQGTMFIGESVLKNDTNETQTIHSDSFTKTITDSVTLSVTTGITTGIDISIGGKIFGMGVETSMSFEVSTSTTNEQTSEESVAYTVPSQPVVVPAKKTYYVHTSLQRSQLEGSIRLRADLSGPFSVYMKMNGTEMPLGSHSLYDFIKEHQSLHPLPSGISLNHNNKSVHFEGIAEYIFGTGTKFYVTITDTPSSQGTQEHKAYDAKTGLGTYEIDLDGKKLGFALNDLKDKLEPEAFEKLKELQNEIV</sequence>
<gene>
    <name evidence="1" type="ORF">CN495_33080</name>
</gene>